<dbReference type="PaxDb" id="121845-A0A3Q0IVA0"/>
<dbReference type="InterPro" id="IPR012675">
    <property type="entry name" value="Beta-grasp_dom_sf"/>
</dbReference>
<dbReference type="SUPFAM" id="SSF54285">
    <property type="entry name" value="MoaD/ThiS"/>
    <property type="match status" value="1"/>
</dbReference>
<dbReference type="GO" id="GO:0006777">
    <property type="term" value="P:Mo-molybdopterin cofactor biosynthetic process"/>
    <property type="evidence" value="ECO:0007669"/>
    <property type="project" value="InterPro"/>
</dbReference>
<evidence type="ECO:0000313" key="2">
    <source>
        <dbReference type="Proteomes" id="UP000079169"/>
    </source>
</evidence>
<dbReference type="Gene3D" id="3.10.20.30">
    <property type="match status" value="1"/>
</dbReference>
<organism evidence="2 3">
    <name type="scientific">Diaphorina citri</name>
    <name type="common">Asian citrus psyllid</name>
    <dbReference type="NCBI Taxonomy" id="121845"/>
    <lineage>
        <taxon>Eukaryota</taxon>
        <taxon>Metazoa</taxon>
        <taxon>Ecdysozoa</taxon>
        <taxon>Arthropoda</taxon>
        <taxon>Hexapoda</taxon>
        <taxon>Insecta</taxon>
        <taxon>Pterygota</taxon>
        <taxon>Neoptera</taxon>
        <taxon>Paraneoptera</taxon>
        <taxon>Hemiptera</taxon>
        <taxon>Sternorrhyncha</taxon>
        <taxon>Psylloidea</taxon>
        <taxon>Psyllidae</taxon>
        <taxon>Diaphorininae</taxon>
        <taxon>Diaphorina</taxon>
    </lineage>
</organism>
<reference evidence="3" key="1">
    <citation type="submission" date="2025-08" db="UniProtKB">
        <authorList>
            <consortium name="RefSeq"/>
        </authorList>
    </citation>
    <scope>IDENTIFICATION</scope>
</reference>
<keyword evidence="1" id="KW-0547">Nucleotide-binding</keyword>
<dbReference type="InterPro" id="IPR044672">
    <property type="entry name" value="MOCS2A"/>
</dbReference>
<evidence type="ECO:0000256" key="1">
    <source>
        <dbReference type="ARBA" id="ARBA00022741"/>
    </source>
</evidence>
<accession>A0A3Q0IVA0</accession>
<dbReference type="UniPathway" id="UPA00344"/>
<dbReference type="AlphaFoldDB" id="A0A3Q0IVA0"/>
<evidence type="ECO:0000313" key="3">
    <source>
        <dbReference type="RefSeq" id="XP_026678285.1"/>
    </source>
</evidence>
<name>A0A3Q0IVA0_DIACI</name>
<proteinExistence type="predicted"/>
<dbReference type="GO" id="GO:0000166">
    <property type="term" value="F:nucleotide binding"/>
    <property type="evidence" value="ECO:0007669"/>
    <property type="project" value="UniProtKB-KW"/>
</dbReference>
<dbReference type="PANTHER" id="PTHR33359:SF1">
    <property type="entry name" value="MOLYBDOPTERIN SYNTHASE SULFUR CARRIER SUBUNIT"/>
    <property type="match status" value="1"/>
</dbReference>
<dbReference type="STRING" id="121845.A0A3Q0IVA0"/>
<dbReference type="GeneID" id="113466792"/>
<dbReference type="InterPro" id="IPR016155">
    <property type="entry name" value="Mopterin_synth/thiamin_S_b"/>
</dbReference>
<dbReference type="InterPro" id="IPR003749">
    <property type="entry name" value="ThiS/MoaD-like"/>
</dbReference>
<dbReference type="KEGG" id="dci:113466792"/>
<dbReference type="Pfam" id="PF02597">
    <property type="entry name" value="ThiS"/>
    <property type="match status" value="1"/>
</dbReference>
<dbReference type="Proteomes" id="UP000079169">
    <property type="component" value="Unplaced"/>
</dbReference>
<sequence>MPEKEVVLTVLFFAKAKDLSGTVQSTITLKSPIDYSSLLNTVVNQFNLNPLRHSLILALNEEYLEDSQQVLDLNNNDCLAIIPPISGGTYLINTIKVPY</sequence>
<dbReference type="GO" id="GO:1990133">
    <property type="term" value="C:molybdopterin adenylyltransferase complex"/>
    <property type="evidence" value="ECO:0007669"/>
    <property type="project" value="TreeGrafter"/>
</dbReference>
<dbReference type="CDD" id="cd00754">
    <property type="entry name" value="Ubl_MoaD"/>
    <property type="match status" value="1"/>
</dbReference>
<dbReference type="RefSeq" id="XP_026678285.1">
    <property type="nucleotide sequence ID" value="XM_026822484.1"/>
</dbReference>
<gene>
    <name evidence="3" type="primary">LOC113466792</name>
</gene>
<protein>
    <submittedName>
        <fullName evidence="3">Molybdopterin synthase sulfur carrier subunit-like</fullName>
    </submittedName>
</protein>
<keyword evidence="2" id="KW-1185">Reference proteome</keyword>
<dbReference type="PANTHER" id="PTHR33359">
    <property type="entry name" value="MOLYBDOPTERIN SYNTHASE SULFUR CARRIER SUBUNIT"/>
    <property type="match status" value="1"/>
</dbReference>